<dbReference type="EMBL" id="BMDT01000006">
    <property type="protein sequence ID" value="GGI65905.1"/>
    <property type="molecule type" value="Genomic_DNA"/>
</dbReference>
<name>A0A917JEU3_9ENTE</name>
<keyword evidence="3" id="KW-1185">Reference proteome</keyword>
<accession>A0A917JEU3</accession>
<evidence type="ECO:0000256" key="1">
    <source>
        <dbReference type="SAM" id="Phobius"/>
    </source>
</evidence>
<reference evidence="2" key="1">
    <citation type="journal article" date="2014" name="Int. J. Syst. Evol. Microbiol.">
        <title>Complete genome sequence of Corynebacterium casei LMG S-19264T (=DSM 44701T), isolated from a smear-ripened cheese.</title>
        <authorList>
            <consortium name="US DOE Joint Genome Institute (JGI-PGF)"/>
            <person name="Walter F."/>
            <person name="Albersmeier A."/>
            <person name="Kalinowski J."/>
            <person name="Ruckert C."/>
        </authorList>
    </citation>
    <scope>NUCLEOTIDE SEQUENCE</scope>
    <source>
        <strain evidence="2">CCM 8433</strain>
    </source>
</reference>
<keyword evidence="1" id="KW-0812">Transmembrane</keyword>
<keyword evidence="1" id="KW-0472">Membrane</keyword>
<evidence type="ECO:0000313" key="2">
    <source>
        <dbReference type="EMBL" id="GGI65905.1"/>
    </source>
</evidence>
<evidence type="ECO:0000313" key="3">
    <source>
        <dbReference type="Proteomes" id="UP000622610"/>
    </source>
</evidence>
<sequence>MELLILLIMAVVLVRIIVKASSFFIRLLVLGLLVFGVWYFKYDILDQLDQLSRTFHLENWFSSFFELVENVWQGFLNWFEGLI</sequence>
<protein>
    <submittedName>
        <fullName evidence="2">Uncharacterized protein</fullName>
    </submittedName>
</protein>
<gene>
    <name evidence="2" type="ORF">GCM10011482_15590</name>
</gene>
<comment type="caution">
    <text evidence="2">The sequence shown here is derived from an EMBL/GenBank/DDBJ whole genome shotgun (WGS) entry which is preliminary data.</text>
</comment>
<reference evidence="2" key="2">
    <citation type="submission" date="2020-09" db="EMBL/GenBank/DDBJ databases">
        <authorList>
            <person name="Sun Q."/>
            <person name="Sedlacek I."/>
        </authorList>
    </citation>
    <scope>NUCLEOTIDE SEQUENCE</scope>
    <source>
        <strain evidence="2">CCM 8433</strain>
    </source>
</reference>
<proteinExistence type="predicted"/>
<dbReference type="AlphaFoldDB" id="A0A917JEU3"/>
<feature type="transmembrane region" description="Helical" evidence="1">
    <location>
        <begin position="24"/>
        <end position="40"/>
    </location>
</feature>
<dbReference type="Proteomes" id="UP000622610">
    <property type="component" value="Unassembled WGS sequence"/>
</dbReference>
<keyword evidence="1" id="KW-1133">Transmembrane helix</keyword>
<organism evidence="2 3">
    <name type="scientific">Enterococcus alcedinis</name>
    <dbReference type="NCBI Taxonomy" id="1274384"/>
    <lineage>
        <taxon>Bacteria</taxon>
        <taxon>Bacillati</taxon>
        <taxon>Bacillota</taxon>
        <taxon>Bacilli</taxon>
        <taxon>Lactobacillales</taxon>
        <taxon>Enterococcaceae</taxon>
        <taxon>Enterococcus</taxon>
    </lineage>
</organism>
<dbReference type="RefSeq" id="WP_188367743.1">
    <property type="nucleotide sequence ID" value="NZ_BMDT01000006.1"/>
</dbReference>